<dbReference type="EMBL" id="AODE01000026">
    <property type="protein sequence ID" value="EUJ27347.1"/>
    <property type="molecule type" value="Genomic_DNA"/>
</dbReference>
<reference evidence="1 2" key="1">
    <citation type="journal article" date="2014" name="Int. J. Syst. Evol. Microbiol.">
        <title>Listeria floridensis sp. nov., Listeria aquatica sp. nov., Listeria cornellensis sp. nov., Listeria riparia sp. nov. and Listeria grandensis sp. nov., from agricultural and natural environments.</title>
        <authorList>
            <person name="den Bakker H.C."/>
            <person name="Warchocki S."/>
            <person name="Wright E.M."/>
            <person name="Allred A.F."/>
            <person name="Ahlstrom C."/>
            <person name="Manuel C.S."/>
            <person name="Stasiewicz M.J."/>
            <person name="Burrell A."/>
            <person name="Roof S."/>
            <person name="Strawn L."/>
            <person name="Fortes E.D."/>
            <person name="Nightingale K.K."/>
            <person name="Kephart D."/>
            <person name="Wiedmann M."/>
        </authorList>
    </citation>
    <scope>NUCLEOTIDE SEQUENCE [LARGE SCALE GENOMIC DNA]</scope>
    <source>
        <strain evidence="2">FSL F6-969</strain>
    </source>
</reference>
<dbReference type="AlphaFoldDB" id="W7BN83"/>
<name>W7BN83_9LIST</name>
<dbReference type="RefSeq" id="WP_036080709.1">
    <property type="nucleotide sequence ID" value="NZ_AODE01000026.1"/>
</dbReference>
<keyword evidence="2" id="KW-1185">Reference proteome</keyword>
<comment type="caution">
    <text evidence="1">The sequence shown here is derived from an EMBL/GenBank/DDBJ whole genome shotgun (WGS) entry which is preliminary data.</text>
</comment>
<proteinExistence type="predicted"/>
<gene>
    <name evidence="1" type="ORF">PCORN_13497</name>
</gene>
<sequence>MNISKLEKLANEDLNARKARATFYGIKSDESITILETELKFRKYGLNGEIPPEWIERYGEEE</sequence>
<protein>
    <submittedName>
        <fullName evidence="1">Uncharacterized protein</fullName>
    </submittedName>
</protein>
<evidence type="ECO:0000313" key="1">
    <source>
        <dbReference type="EMBL" id="EUJ27347.1"/>
    </source>
</evidence>
<accession>W7BN83</accession>
<evidence type="ECO:0000313" key="2">
    <source>
        <dbReference type="Proteomes" id="UP000019254"/>
    </source>
</evidence>
<organism evidence="1 2">
    <name type="scientific">Listeria cornellensis FSL F6-0969</name>
    <dbReference type="NCBI Taxonomy" id="1265820"/>
    <lineage>
        <taxon>Bacteria</taxon>
        <taxon>Bacillati</taxon>
        <taxon>Bacillota</taxon>
        <taxon>Bacilli</taxon>
        <taxon>Bacillales</taxon>
        <taxon>Listeriaceae</taxon>
        <taxon>Listeria</taxon>
    </lineage>
</organism>
<dbReference type="Proteomes" id="UP000019254">
    <property type="component" value="Unassembled WGS sequence"/>
</dbReference>
<dbReference type="STRING" id="1265820.PCORN_13497"/>